<keyword evidence="1" id="KW-0472">Membrane</keyword>
<reference evidence="2" key="1">
    <citation type="submission" date="2023-02" db="EMBL/GenBank/DDBJ databases">
        <title>Identification and recombinant expression of a fungal hydrolase from Papiliotrema laurentii that hydrolyzes apple cutin and clears colloidal polyester polyurethane.</title>
        <authorList>
            <consortium name="DOE Joint Genome Institute"/>
            <person name="Roman V.A."/>
            <person name="Bojanowski C."/>
            <person name="Crable B.R."/>
            <person name="Wagner D.N."/>
            <person name="Hung C.S."/>
            <person name="Nadeau L.J."/>
            <person name="Schratz L."/>
            <person name="Haridas S."/>
            <person name="Pangilinan J."/>
            <person name="Lipzen A."/>
            <person name="Na H."/>
            <person name="Yan M."/>
            <person name="Ng V."/>
            <person name="Grigoriev I.V."/>
            <person name="Spatafora J.W."/>
            <person name="Barlow D."/>
            <person name="Biffinger J."/>
            <person name="Kelley-Loughnane N."/>
            <person name="Varaljay V.A."/>
            <person name="Crookes-Goodson W.J."/>
        </authorList>
    </citation>
    <scope>NUCLEOTIDE SEQUENCE</scope>
    <source>
        <strain evidence="2">5307AH</strain>
    </source>
</reference>
<keyword evidence="3" id="KW-1185">Reference proteome</keyword>
<organism evidence="2 3">
    <name type="scientific">Papiliotrema laurentii</name>
    <name type="common">Cryptococcus laurentii</name>
    <dbReference type="NCBI Taxonomy" id="5418"/>
    <lineage>
        <taxon>Eukaryota</taxon>
        <taxon>Fungi</taxon>
        <taxon>Dikarya</taxon>
        <taxon>Basidiomycota</taxon>
        <taxon>Agaricomycotina</taxon>
        <taxon>Tremellomycetes</taxon>
        <taxon>Tremellales</taxon>
        <taxon>Rhynchogastremaceae</taxon>
        <taxon>Papiliotrema</taxon>
    </lineage>
</organism>
<feature type="transmembrane region" description="Helical" evidence="1">
    <location>
        <begin position="63"/>
        <end position="84"/>
    </location>
</feature>
<dbReference type="EMBL" id="JAODAN010000003">
    <property type="protein sequence ID" value="KAK1925248.1"/>
    <property type="molecule type" value="Genomic_DNA"/>
</dbReference>
<comment type="caution">
    <text evidence="2">The sequence shown here is derived from an EMBL/GenBank/DDBJ whole genome shotgun (WGS) entry which is preliminary data.</text>
</comment>
<proteinExistence type="predicted"/>
<evidence type="ECO:0000313" key="3">
    <source>
        <dbReference type="Proteomes" id="UP001182556"/>
    </source>
</evidence>
<feature type="transmembrane region" description="Helical" evidence="1">
    <location>
        <begin position="125"/>
        <end position="148"/>
    </location>
</feature>
<evidence type="ECO:0000313" key="2">
    <source>
        <dbReference type="EMBL" id="KAK1925248.1"/>
    </source>
</evidence>
<dbReference type="AlphaFoldDB" id="A0AAD9FSA2"/>
<evidence type="ECO:0000256" key="1">
    <source>
        <dbReference type="SAM" id="Phobius"/>
    </source>
</evidence>
<name>A0AAD9FSA2_PAPLA</name>
<sequence length="165" mass="17796">MPYRAPSSASIQLDPTCTGSTVRRAFLLEALLNLGSFPLVTHTRFCLSLLLNNPSDINPSSILFARLFGGIVVAVLTPALLCGYRNTRQGIESRRPVYIALGLGECALIPLLLGEAMKKGGRGAALSPLGALGAVSLLVPPLLWRIYVLYVKPEMLGRYTEVKDE</sequence>
<dbReference type="Proteomes" id="UP001182556">
    <property type="component" value="Unassembled WGS sequence"/>
</dbReference>
<gene>
    <name evidence="2" type="ORF">DB88DRAFT_185921</name>
</gene>
<keyword evidence="1" id="KW-1133">Transmembrane helix</keyword>
<protein>
    <submittedName>
        <fullName evidence="2">Uncharacterized protein</fullName>
    </submittedName>
</protein>
<feature type="transmembrane region" description="Helical" evidence="1">
    <location>
        <begin position="96"/>
        <end position="113"/>
    </location>
</feature>
<accession>A0AAD9FSA2</accession>
<keyword evidence="1" id="KW-0812">Transmembrane</keyword>